<sequence length="129" mass="14333">MRCIALTGISNRVINDLKSRLLRTIEIRSPHNFSGVLHIDVGDPVFVSSTSPNDVTAGTTGLIARLQRRDISIHRVVQSNDFFYEEREAMMARIQLVAEGSGRVQRIINSELGSALVVDVEERPVYAAQ</sequence>
<comment type="caution">
    <text evidence="1">The sequence shown here is derived from an EMBL/GenBank/DDBJ whole genome shotgun (WGS) entry which is preliminary data.</text>
</comment>
<organism evidence="1 2">
    <name type="scientific">Candidatus Methanogaster sp</name>
    <dbReference type="NCBI Taxonomy" id="3386292"/>
    <lineage>
        <taxon>Archaea</taxon>
        <taxon>Methanobacteriati</taxon>
        <taxon>Methanobacteriota</taxon>
        <taxon>Stenosarchaea group</taxon>
        <taxon>Methanomicrobia</taxon>
        <taxon>Methanosarcinales</taxon>
        <taxon>ANME-2 cluster</taxon>
        <taxon>Candidatus Methanogasteraceae</taxon>
        <taxon>Candidatus Methanogaster</taxon>
    </lineage>
</organism>
<protein>
    <submittedName>
        <fullName evidence="1">DUF473 domain-containing protein</fullName>
    </submittedName>
</protein>
<name>A0AC61L6S9_9EURY</name>
<dbReference type="EMBL" id="PQXF01000002">
    <property type="protein sequence ID" value="PXF62031.1"/>
    <property type="molecule type" value="Genomic_DNA"/>
</dbReference>
<evidence type="ECO:0000313" key="1">
    <source>
        <dbReference type="EMBL" id="PXF62031.1"/>
    </source>
</evidence>
<reference evidence="1" key="1">
    <citation type="submission" date="2018-01" db="EMBL/GenBank/DDBJ databases">
        <authorList>
            <person name="Krukenberg V."/>
        </authorList>
    </citation>
    <scope>NUCLEOTIDE SEQUENCE</scope>
    <source>
        <strain evidence="1">E20ANME2</strain>
    </source>
</reference>
<proteinExistence type="predicted"/>
<accession>A0AC61L6S9</accession>
<dbReference type="Proteomes" id="UP000248329">
    <property type="component" value="Unassembled WGS sequence"/>
</dbReference>
<gene>
    <name evidence="1" type="ORF">C4B59_01090</name>
</gene>
<evidence type="ECO:0000313" key="2">
    <source>
        <dbReference type="Proteomes" id="UP000248329"/>
    </source>
</evidence>